<keyword evidence="1" id="KW-0812">Transmembrane</keyword>
<evidence type="ECO:0000256" key="1">
    <source>
        <dbReference type="SAM" id="Phobius"/>
    </source>
</evidence>
<dbReference type="Proteomes" id="UP000184609">
    <property type="component" value="Unassembled WGS sequence"/>
</dbReference>
<proteinExistence type="predicted"/>
<evidence type="ECO:0000313" key="2">
    <source>
        <dbReference type="EMBL" id="SHO65117.1"/>
    </source>
</evidence>
<gene>
    <name evidence="2" type="ORF">SAMN04488108_3874</name>
</gene>
<dbReference type="AlphaFoldDB" id="A0A1M7ZJR8"/>
<accession>A0A1M7ZJR8</accession>
<keyword evidence="1" id="KW-1133">Transmembrane helix</keyword>
<protein>
    <submittedName>
        <fullName evidence="2">Uncharacterized protein</fullName>
    </submittedName>
</protein>
<sequence>MEAVASFLLILGIYFLGTVAIIQQVIHPKREMVPIHGTKSKTVVTNYAKILALSFLLALATTTLAYLLFI</sequence>
<keyword evidence="1" id="KW-0472">Membrane</keyword>
<reference evidence="3" key="1">
    <citation type="submission" date="2016-12" db="EMBL/GenBank/DDBJ databases">
        <authorList>
            <person name="Varghese N."/>
            <person name="Submissions S."/>
        </authorList>
    </citation>
    <scope>NUCLEOTIDE SEQUENCE [LARGE SCALE GENOMIC DNA]</scope>
    <source>
        <strain evidence="3">DSM 25035</strain>
    </source>
</reference>
<feature type="transmembrane region" description="Helical" evidence="1">
    <location>
        <begin position="47"/>
        <end position="69"/>
    </location>
</feature>
<dbReference type="EMBL" id="FRXN01000006">
    <property type="protein sequence ID" value="SHO65117.1"/>
    <property type="molecule type" value="Genomic_DNA"/>
</dbReference>
<name>A0A1M7ZJR8_9BACT</name>
<keyword evidence="3" id="KW-1185">Reference proteome</keyword>
<feature type="transmembrane region" description="Helical" evidence="1">
    <location>
        <begin position="6"/>
        <end position="26"/>
    </location>
</feature>
<organism evidence="2 3">
    <name type="scientific">Algoriphagus zhangzhouensis</name>
    <dbReference type="NCBI Taxonomy" id="1073327"/>
    <lineage>
        <taxon>Bacteria</taxon>
        <taxon>Pseudomonadati</taxon>
        <taxon>Bacteroidota</taxon>
        <taxon>Cytophagia</taxon>
        <taxon>Cytophagales</taxon>
        <taxon>Cyclobacteriaceae</taxon>
        <taxon>Algoriphagus</taxon>
    </lineage>
</organism>
<evidence type="ECO:0000313" key="3">
    <source>
        <dbReference type="Proteomes" id="UP000184609"/>
    </source>
</evidence>